<keyword evidence="7" id="KW-1185">Reference proteome</keyword>
<protein>
    <submittedName>
        <fullName evidence="6">Sigma-B regulation protein RsbU (Phosphoserine phosphatase)</fullName>
        <ecNumber evidence="6">3.1.3.3</ecNumber>
    </submittedName>
</protein>
<feature type="transmembrane region" description="Helical" evidence="4">
    <location>
        <begin position="52"/>
        <end position="75"/>
    </location>
</feature>
<dbReference type="Gene3D" id="6.10.340.10">
    <property type="match status" value="1"/>
</dbReference>
<dbReference type="GO" id="GO:0007165">
    <property type="term" value="P:signal transduction"/>
    <property type="evidence" value="ECO:0007669"/>
    <property type="project" value="InterPro"/>
</dbReference>
<dbReference type="InterPro" id="IPR001932">
    <property type="entry name" value="PPM-type_phosphatase-like_dom"/>
</dbReference>
<proteinExistence type="predicted"/>
<feature type="region of interest" description="Disordered" evidence="3">
    <location>
        <begin position="278"/>
        <end position="304"/>
    </location>
</feature>
<dbReference type="Pfam" id="PF00672">
    <property type="entry name" value="HAMP"/>
    <property type="match status" value="1"/>
</dbReference>
<keyword evidence="2" id="KW-0175">Coiled coil</keyword>
<dbReference type="AlphaFoldDB" id="A0A9X0QIV8"/>
<organism evidence="6 7">
    <name type="scientific">Tunturiibacter gelidiferens</name>
    <dbReference type="NCBI Taxonomy" id="3069689"/>
    <lineage>
        <taxon>Bacteria</taxon>
        <taxon>Pseudomonadati</taxon>
        <taxon>Acidobacteriota</taxon>
        <taxon>Terriglobia</taxon>
        <taxon>Terriglobales</taxon>
        <taxon>Acidobacteriaceae</taxon>
        <taxon>Tunturiibacter</taxon>
    </lineage>
</organism>
<dbReference type="PANTHER" id="PTHR43156:SF2">
    <property type="entry name" value="STAGE II SPORULATION PROTEIN E"/>
    <property type="match status" value="1"/>
</dbReference>
<dbReference type="SUPFAM" id="SSF81606">
    <property type="entry name" value="PP2C-like"/>
    <property type="match status" value="1"/>
</dbReference>
<feature type="transmembrane region" description="Helical" evidence="4">
    <location>
        <begin position="87"/>
        <end position="114"/>
    </location>
</feature>
<dbReference type="InterPro" id="IPR052016">
    <property type="entry name" value="Bact_Sigma-Reg"/>
</dbReference>
<dbReference type="EC" id="3.1.3.3" evidence="6"/>
<dbReference type="Gene3D" id="3.60.40.10">
    <property type="entry name" value="PPM-type phosphatase domain"/>
    <property type="match status" value="1"/>
</dbReference>
<dbReference type="SUPFAM" id="SSF158472">
    <property type="entry name" value="HAMP domain-like"/>
    <property type="match status" value="1"/>
</dbReference>
<dbReference type="Pfam" id="PF07228">
    <property type="entry name" value="SpoIIE"/>
    <property type="match status" value="1"/>
</dbReference>
<feature type="transmembrane region" description="Helical" evidence="4">
    <location>
        <begin position="20"/>
        <end position="40"/>
    </location>
</feature>
<evidence type="ECO:0000256" key="4">
    <source>
        <dbReference type="SAM" id="Phobius"/>
    </source>
</evidence>
<sequence length="750" mass="82075">MQDANSPTGPRVLNLLRERIPTGLAGAAVWLGLWFCVLFVRHLFSGGFRTFLGILQFFVGIALVSIAIPLAWQLIRKHLLWSLRNKLILTYLLIGLAPVILFLTLVGVLAYVAAGQFAIHLTDSRLQAELIQMRNESGRRADLTTALVAERPKDNAQQIGGAIQDIEQAGEVARLDMPRLRLHREIRVFLNGAAVDIGPKYRGKAPFGLPPWATEVPGGEFSGLVLDGRDLYLVALHQKRWNDGRIFTLMSSLPVDGAVLKLISDGLGQASLLPQRAGRTANEISRENKAEATPGTPPPSQKSRQKVRFAVGADGIDGGSSWIVGGTEPPAVNVVDTRVSFTSTEPITDWDSGERDNVLIAVQSRPSLLYNQLFGSSLGGIVTSVIRIAIILLCVLFALIELLALWMAIGLSRSITSSVADLYSATEHIDRGDFDYRIGVKSDDQLAELSSSFNTMSGSLQRLLEEQKEKERLQNEISIAQEVQANLFPLHAHGIATLDLHGVCRPARSVSGDYYDFLVFHEEAHAGMVDRRETGVGIAIGDISGKGISAALLMATLHSAVRAYRFASEELVYSETSVAGLTASREGRGGDCDELFQSPGRILSLLNRHLYRSTQPEKYATLFLAHYDAASAVLTYSNAGQLPPLVLSRDGHIRRLDKGGTVVGLMDGMQYEEDRFKMQPGDIMVAYSDGVTEPENDFGEFGEERMMEVVARYRDQPLHVISAQVMLALDAWIGAEEQPDDITLVLARQV</sequence>
<dbReference type="CDD" id="cd06225">
    <property type="entry name" value="HAMP"/>
    <property type="match status" value="1"/>
</dbReference>
<evidence type="ECO:0000256" key="1">
    <source>
        <dbReference type="ARBA" id="ARBA00022801"/>
    </source>
</evidence>
<evidence type="ECO:0000313" key="7">
    <source>
        <dbReference type="Proteomes" id="UP000535182"/>
    </source>
</evidence>
<dbReference type="EMBL" id="JACHEB010000014">
    <property type="protein sequence ID" value="MBB5331248.1"/>
    <property type="molecule type" value="Genomic_DNA"/>
</dbReference>
<accession>A0A9X0QIV8</accession>
<dbReference type="SMART" id="SM00304">
    <property type="entry name" value="HAMP"/>
    <property type="match status" value="1"/>
</dbReference>
<keyword evidence="4" id="KW-1133">Transmembrane helix</keyword>
<reference evidence="6 7" key="1">
    <citation type="submission" date="2020-08" db="EMBL/GenBank/DDBJ databases">
        <title>Genomic Encyclopedia of Type Strains, Phase IV (KMG-V): Genome sequencing to study the core and pangenomes of soil and plant-associated prokaryotes.</title>
        <authorList>
            <person name="Whitman W."/>
        </authorList>
    </citation>
    <scope>NUCLEOTIDE SEQUENCE [LARGE SCALE GENOMIC DNA]</scope>
    <source>
        <strain evidence="6 7">X5P2</strain>
    </source>
</reference>
<dbReference type="InterPro" id="IPR003660">
    <property type="entry name" value="HAMP_dom"/>
</dbReference>
<dbReference type="GO" id="GO:0016791">
    <property type="term" value="F:phosphatase activity"/>
    <property type="evidence" value="ECO:0007669"/>
    <property type="project" value="TreeGrafter"/>
</dbReference>
<dbReference type="SMART" id="SM00331">
    <property type="entry name" value="PP2C_SIG"/>
    <property type="match status" value="1"/>
</dbReference>
<feature type="domain" description="HAMP" evidence="5">
    <location>
        <begin position="413"/>
        <end position="465"/>
    </location>
</feature>
<name>A0A9X0QIV8_9BACT</name>
<dbReference type="InterPro" id="IPR036457">
    <property type="entry name" value="PPM-type-like_dom_sf"/>
</dbReference>
<keyword evidence="1 6" id="KW-0378">Hydrolase</keyword>
<evidence type="ECO:0000256" key="2">
    <source>
        <dbReference type="SAM" id="Coils"/>
    </source>
</evidence>
<dbReference type="RefSeq" id="WP_260698526.1">
    <property type="nucleotide sequence ID" value="NZ_JACHEB010000014.1"/>
</dbReference>
<feature type="transmembrane region" description="Helical" evidence="4">
    <location>
        <begin position="385"/>
        <end position="409"/>
    </location>
</feature>
<keyword evidence="4" id="KW-0472">Membrane</keyword>
<dbReference type="Proteomes" id="UP000535182">
    <property type="component" value="Unassembled WGS sequence"/>
</dbReference>
<evidence type="ECO:0000313" key="6">
    <source>
        <dbReference type="EMBL" id="MBB5331248.1"/>
    </source>
</evidence>
<comment type="caution">
    <text evidence="6">The sequence shown here is derived from an EMBL/GenBank/DDBJ whole genome shotgun (WGS) entry which is preliminary data.</text>
</comment>
<evidence type="ECO:0000259" key="5">
    <source>
        <dbReference type="PROSITE" id="PS50885"/>
    </source>
</evidence>
<dbReference type="PROSITE" id="PS50885">
    <property type="entry name" value="HAMP"/>
    <property type="match status" value="1"/>
</dbReference>
<gene>
    <name evidence="6" type="ORF">HDF14_004892</name>
</gene>
<dbReference type="PANTHER" id="PTHR43156">
    <property type="entry name" value="STAGE II SPORULATION PROTEIN E-RELATED"/>
    <property type="match status" value="1"/>
</dbReference>
<dbReference type="GO" id="GO:0016020">
    <property type="term" value="C:membrane"/>
    <property type="evidence" value="ECO:0007669"/>
    <property type="project" value="InterPro"/>
</dbReference>
<evidence type="ECO:0000256" key="3">
    <source>
        <dbReference type="SAM" id="MobiDB-lite"/>
    </source>
</evidence>
<keyword evidence="4" id="KW-0812">Transmembrane</keyword>
<feature type="coiled-coil region" evidence="2">
    <location>
        <begin position="456"/>
        <end position="483"/>
    </location>
</feature>